<proteinExistence type="predicted"/>
<organism evidence="2 3">
    <name type="scientific">Protopolystoma xenopodis</name>
    <dbReference type="NCBI Taxonomy" id="117903"/>
    <lineage>
        <taxon>Eukaryota</taxon>
        <taxon>Metazoa</taxon>
        <taxon>Spiralia</taxon>
        <taxon>Lophotrochozoa</taxon>
        <taxon>Platyhelminthes</taxon>
        <taxon>Monogenea</taxon>
        <taxon>Polyopisthocotylea</taxon>
        <taxon>Polystomatidea</taxon>
        <taxon>Polystomatidae</taxon>
        <taxon>Protopolystoma</taxon>
    </lineage>
</organism>
<feature type="compositionally biased region" description="Basic and acidic residues" evidence="1">
    <location>
        <begin position="92"/>
        <end position="104"/>
    </location>
</feature>
<feature type="compositionally biased region" description="Basic and acidic residues" evidence="1">
    <location>
        <begin position="113"/>
        <end position="127"/>
    </location>
</feature>
<dbReference type="OrthoDB" id="10070195at2759"/>
<evidence type="ECO:0000313" key="3">
    <source>
        <dbReference type="Proteomes" id="UP000784294"/>
    </source>
</evidence>
<dbReference type="Proteomes" id="UP000784294">
    <property type="component" value="Unassembled WGS sequence"/>
</dbReference>
<evidence type="ECO:0000256" key="1">
    <source>
        <dbReference type="SAM" id="MobiDB-lite"/>
    </source>
</evidence>
<name>A0A448WH33_9PLAT</name>
<protein>
    <submittedName>
        <fullName evidence="2">Uncharacterized protein</fullName>
    </submittedName>
</protein>
<evidence type="ECO:0000313" key="2">
    <source>
        <dbReference type="EMBL" id="VEL11481.1"/>
    </source>
</evidence>
<accession>A0A448WH33</accession>
<keyword evidence="3" id="KW-1185">Reference proteome</keyword>
<comment type="caution">
    <text evidence="2">The sequence shown here is derived from an EMBL/GenBank/DDBJ whole genome shotgun (WGS) entry which is preliminary data.</text>
</comment>
<gene>
    <name evidence="2" type="ORF">PXEA_LOCUS4921</name>
</gene>
<dbReference type="EMBL" id="CAAALY010011923">
    <property type="protein sequence ID" value="VEL11481.1"/>
    <property type="molecule type" value="Genomic_DNA"/>
</dbReference>
<feature type="region of interest" description="Disordered" evidence="1">
    <location>
        <begin position="92"/>
        <end position="127"/>
    </location>
</feature>
<dbReference type="AlphaFoldDB" id="A0A448WH33"/>
<reference evidence="2" key="1">
    <citation type="submission" date="2018-11" db="EMBL/GenBank/DDBJ databases">
        <authorList>
            <consortium name="Pathogen Informatics"/>
        </authorList>
    </citation>
    <scope>NUCLEOTIDE SEQUENCE</scope>
</reference>
<sequence>MSLVCITRQHTCATYTLYSTPLHSTPLHSTPLHSTPLHSTPLDARACRIGGEVGGVRRLDVTVARDRRASRRRRVATKNEAKAVAEVVVARRGEERREERREGFEMGELQLKPFEDRTGLEIESKAG</sequence>